<feature type="region of interest" description="Disordered" evidence="2">
    <location>
        <begin position="1414"/>
        <end position="1436"/>
    </location>
</feature>
<feature type="region of interest" description="Disordered" evidence="2">
    <location>
        <begin position="1255"/>
        <end position="1285"/>
    </location>
</feature>
<feature type="region of interest" description="Disordered" evidence="2">
    <location>
        <begin position="841"/>
        <end position="860"/>
    </location>
</feature>
<keyword evidence="5" id="KW-1185">Reference proteome</keyword>
<dbReference type="PANTHER" id="PTHR10098:SF108">
    <property type="entry name" value="TETRATRICOPEPTIDE REPEAT PROTEIN 28"/>
    <property type="match status" value="1"/>
</dbReference>
<evidence type="ECO:0000256" key="1">
    <source>
        <dbReference type="PROSITE-ProRule" id="PRU00339"/>
    </source>
</evidence>
<dbReference type="Proteomes" id="UP000813824">
    <property type="component" value="Unassembled WGS sequence"/>
</dbReference>
<protein>
    <submittedName>
        <fullName evidence="4">CHAT domain-containing protein</fullName>
    </submittedName>
</protein>
<dbReference type="Gene3D" id="1.25.40.10">
    <property type="entry name" value="Tetratricopeptide repeat domain"/>
    <property type="match status" value="2"/>
</dbReference>
<dbReference type="InterPro" id="IPR019734">
    <property type="entry name" value="TPR_rpt"/>
</dbReference>
<dbReference type="InterPro" id="IPR024983">
    <property type="entry name" value="CHAT_dom"/>
</dbReference>
<feature type="domain" description="CHAT" evidence="3">
    <location>
        <begin position="1290"/>
        <end position="1603"/>
    </location>
</feature>
<feature type="repeat" description="TPR" evidence="1">
    <location>
        <begin position="559"/>
        <end position="592"/>
    </location>
</feature>
<sequence length="1604" mass="178223">MKTREEALLLAQEASAWLTSGKNRPAQRDHFDKAILLYERARNVVNMEDDRVLYASILRQLAIAHKQRFHHFGAKRDLRDAISVSTVALNLLPNDHPAYVNGLLCAGKCVLTRYYSSGKARELDIATSLAQASLSLCPEGHPEREAALEYWVDTLCAKYQKDEDPDDLDLIIAQQESLLELRPPGHPLCAQSLLYLSDTLICRFKIRSERDDIDYAVHLLKERLAMTQGASSIPFLLDYCAALSTRYRKFRDLVDHDLIISCREEILSYTPHDHPSRFGRLHELARAWHDRLRDTGDVTCFDKLVPLYEELMQTIPPRHQDRKQVATDFANALNSRVGLSTLALACHDRIVSLREEAVNACSPQDPSNPTFLSCLADALKGRSSQPRANSADLDRAITVYKEALGYITLDNDTRLDCTLSLASSLRWRYIRDARSEDLLEARSLFVEARRFEYPDDEYHAVFYTGYASVEILHFRDVENPTVPVWDRLVEAGERALALPLDDRVQRAGVRAMHAQVLQNKFTLTWDTDVLDRALPVYREAVETFPVGHPELRLCMVKMADAFKVLYLMYHKKEHVEEAIKIFEDALELVPEDDPFRVRVQTLCGLSDALCLLYTHRGDEEDIERALALGSQALRCTDANDKDQATAHRVMAKASRARYQRRRSLPDLENALTHHEQSVLLLHERDPTYSNVIGELGMALMLRYEVLGDRADSDRAITLQRQAARACHPSQPAYAEYLGNIVTMLFTRNRQYGDPGDVEEALVHCRTVLALRPDDRVRTLLCLSEMMYGFMARHAQTDDPRDWEQVRRVREMILEFDVAGKKTSYSVKVLKGNALTSLPGCTDLDVPPDASNGDDDGEYTSVDDKEQSLLLNARMHSLRFEATQDPSAFSHAQQTYLQLLENTSESLAASHPNRVVIHKSLSDLFYSRYKHSGRDIPDLDAAIAHAQSALPTSGVDKVRLGRLLAERHWECVTPEDERQLLVAMKLFKDVSRSSTCPLHVRFHAARFWAGVAAEHTFAFAVAFDAGSKAMAMEGYRVAFELLPQLAWLGSDVRASLGAIKNAVGLSAEAARCAVVVGGSLTRREAVEFLEAGRSVVWTQATGLRTPVEEVERVAPALATRLRVLSRTLEGGEFGSDAAGAFSSSSSSFGWPVFVPWKVEPGGDTTVVQTHWHLRQEWFSVVQSIRGLPGFEHFLEKKPYEALARVARGGPVVVLVSHASLSVALVVAEEGAQPECVPLKTSLKKLTALHVSLRRVANSRGGAGEEEEEEEEELRAGRPKQAPKAQSGDTILSALWTDVAEPIIKHLTDLKKPKLEDRKRIWWCTVGAFVFMPIHAATATATNTTDTSSVSDFFVSSYTPTLEALLNARARSPPSSPTTTTTTKVLAAIQPNPGSGWSPLPSTRAELDEVRSSVPAANLLRLSPDGDADAEGEREGKYTTPETILARLPDASVLHLACHGDQVVRDPLRSGFVVRGGERLTVEMLMRSHERCRTEGGGGGGGGGVAVLSACHTAGGDRERPDEAINLASAMLFVGFRSVLATMWPMGDADGPTITRAVYGALFGEDVRGDLGRFCLARTLDGVVREMRATGRVRSERWATFIHVGA</sequence>
<dbReference type="InterPro" id="IPR011990">
    <property type="entry name" value="TPR-like_helical_dom_sf"/>
</dbReference>
<feature type="compositionally biased region" description="Acidic residues" evidence="2">
    <location>
        <begin position="1262"/>
        <end position="1271"/>
    </location>
</feature>
<dbReference type="PANTHER" id="PTHR10098">
    <property type="entry name" value="RAPSYN-RELATED"/>
    <property type="match status" value="1"/>
</dbReference>
<name>A0A8K0UGB6_9AGAR</name>
<dbReference type="SUPFAM" id="SSF48452">
    <property type="entry name" value="TPR-like"/>
    <property type="match status" value="1"/>
</dbReference>
<dbReference type="OrthoDB" id="3261813at2759"/>
<dbReference type="Pfam" id="PF12770">
    <property type="entry name" value="CHAT"/>
    <property type="match status" value="1"/>
</dbReference>
<accession>A0A8K0UGB6</accession>
<evidence type="ECO:0000256" key="2">
    <source>
        <dbReference type="SAM" id="MobiDB-lite"/>
    </source>
</evidence>
<proteinExistence type="predicted"/>
<gene>
    <name evidence="4" type="ORF">BXZ70DRAFT_955020</name>
</gene>
<reference evidence="4" key="1">
    <citation type="journal article" date="2021" name="New Phytol.">
        <title>Evolutionary innovations through gain and loss of genes in the ectomycorrhizal Boletales.</title>
        <authorList>
            <person name="Wu G."/>
            <person name="Miyauchi S."/>
            <person name="Morin E."/>
            <person name="Kuo A."/>
            <person name="Drula E."/>
            <person name="Varga T."/>
            <person name="Kohler A."/>
            <person name="Feng B."/>
            <person name="Cao Y."/>
            <person name="Lipzen A."/>
            <person name="Daum C."/>
            <person name="Hundley H."/>
            <person name="Pangilinan J."/>
            <person name="Johnson J."/>
            <person name="Barry K."/>
            <person name="LaButti K."/>
            <person name="Ng V."/>
            <person name="Ahrendt S."/>
            <person name="Min B."/>
            <person name="Choi I.G."/>
            <person name="Park H."/>
            <person name="Plett J.M."/>
            <person name="Magnuson J."/>
            <person name="Spatafora J.W."/>
            <person name="Nagy L.G."/>
            <person name="Henrissat B."/>
            <person name="Grigoriev I.V."/>
            <person name="Yang Z.L."/>
            <person name="Xu J."/>
            <person name="Martin F.M."/>
        </authorList>
    </citation>
    <scope>NUCLEOTIDE SEQUENCE</scope>
    <source>
        <strain evidence="4">KKN 215</strain>
    </source>
</reference>
<comment type="caution">
    <text evidence="4">The sequence shown here is derived from an EMBL/GenBank/DDBJ whole genome shotgun (WGS) entry which is preliminary data.</text>
</comment>
<keyword evidence="1" id="KW-0802">TPR repeat</keyword>
<dbReference type="SMART" id="SM00028">
    <property type="entry name" value="TPR"/>
    <property type="match status" value="3"/>
</dbReference>
<dbReference type="EMBL" id="JAEVFJ010000039">
    <property type="protein sequence ID" value="KAH8088970.1"/>
    <property type="molecule type" value="Genomic_DNA"/>
</dbReference>
<organism evidence="4 5">
    <name type="scientific">Cristinia sonorae</name>
    <dbReference type="NCBI Taxonomy" id="1940300"/>
    <lineage>
        <taxon>Eukaryota</taxon>
        <taxon>Fungi</taxon>
        <taxon>Dikarya</taxon>
        <taxon>Basidiomycota</taxon>
        <taxon>Agaricomycotina</taxon>
        <taxon>Agaricomycetes</taxon>
        <taxon>Agaricomycetidae</taxon>
        <taxon>Agaricales</taxon>
        <taxon>Pleurotineae</taxon>
        <taxon>Stephanosporaceae</taxon>
        <taxon>Cristinia</taxon>
    </lineage>
</organism>
<dbReference type="PROSITE" id="PS50005">
    <property type="entry name" value="TPR"/>
    <property type="match status" value="1"/>
</dbReference>
<evidence type="ECO:0000259" key="3">
    <source>
        <dbReference type="Pfam" id="PF12770"/>
    </source>
</evidence>
<evidence type="ECO:0000313" key="5">
    <source>
        <dbReference type="Proteomes" id="UP000813824"/>
    </source>
</evidence>
<evidence type="ECO:0000313" key="4">
    <source>
        <dbReference type="EMBL" id="KAH8088970.1"/>
    </source>
</evidence>